<dbReference type="GO" id="GO:0003906">
    <property type="term" value="F:DNA-(apurinic or apyrimidinic site) endonuclease activity"/>
    <property type="evidence" value="ECO:0007669"/>
    <property type="project" value="TreeGrafter"/>
</dbReference>
<reference evidence="4" key="1">
    <citation type="submission" date="2017-09" db="EMBL/GenBank/DDBJ databases">
        <title>The Reconstruction of 2,631 Draft Metagenome-Assembled Genomes from the Global Oceans.</title>
        <authorList>
            <person name="Tully B.J."/>
            <person name="Graham E.D."/>
            <person name="Heidelberg J.F."/>
        </authorList>
    </citation>
    <scope>NUCLEOTIDE SEQUENCE [LARGE SCALE GENOMIC DNA]</scope>
</reference>
<dbReference type="PANTHER" id="PTHR21445">
    <property type="entry name" value="ENDONUCLEASE IV ENDODEOXYRIBONUCLEASE IV"/>
    <property type="match status" value="1"/>
</dbReference>
<dbReference type="PANTHER" id="PTHR21445:SF0">
    <property type="entry name" value="APURINIC-APYRIMIDINIC ENDONUCLEASE"/>
    <property type="match status" value="1"/>
</dbReference>
<dbReference type="Proteomes" id="UP000226592">
    <property type="component" value="Unassembled WGS sequence"/>
</dbReference>
<evidence type="ECO:0000256" key="1">
    <source>
        <dbReference type="SAM" id="Coils"/>
    </source>
</evidence>
<accession>A0A2D6M0H4</accession>
<feature type="domain" description="Xylose isomerase-like TIM barrel" evidence="2">
    <location>
        <begin position="27"/>
        <end position="261"/>
    </location>
</feature>
<dbReference type="InterPro" id="IPR013022">
    <property type="entry name" value="Xyl_isomerase-like_TIM-brl"/>
</dbReference>
<dbReference type="EMBL" id="NZBU01000004">
    <property type="protein sequence ID" value="MAG21889.1"/>
    <property type="molecule type" value="Genomic_DNA"/>
</dbReference>
<dbReference type="GO" id="GO:0008270">
    <property type="term" value="F:zinc ion binding"/>
    <property type="evidence" value="ECO:0007669"/>
    <property type="project" value="InterPro"/>
</dbReference>
<dbReference type="GO" id="GO:0003677">
    <property type="term" value="F:DNA binding"/>
    <property type="evidence" value="ECO:0007669"/>
    <property type="project" value="InterPro"/>
</dbReference>
<gene>
    <name evidence="3" type="ORF">CL943_01105</name>
</gene>
<evidence type="ECO:0000259" key="2">
    <source>
        <dbReference type="Pfam" id="PF01261"/>
    </source>
</evidence>
<comment type="caution">
    <text evidence="3">The sequence shown here is derived from an EMBL/GenBank/DDBJ whole genome shotgun (WGS) entry which is preliminary data.</text>
</comment>
<dbReference type="AlphaFoldDB" id="A0A2D6M0H4"/>
<organism evidence="3 4">
    <name type="scientific">Candidatus Iainarchaeum sp</name>
    <dbReference type="NCBI Taxonomy" id="3101447"/>
    <lineage>
        <taxon>Archaea</taxon>
        <taxon>Candidatus Iainarchaeota</taxon>
        <taxon>Candidatus Iainarchaeia</taxon>
        <taxon>Candidatus Iainarchaeales</taxon>
        <taxon>Candidatus Iainarchaeaceae</taxon>
        <taxon>Candidatus Iainarchaeum</taxon>
    </lineage>
</organism>
<evidence type="ECO:0000313" key="4">
    <source>
        <dbReference type="Proteomes" id="UP000226592"/>
    </source>
</evidence>
<feature type="coiled-coil region" evidence="1">
    <location>
        <begin position="119"/>
        <end position="146"/>
    </location>
</feature>
<name>A0A2D6M0H4_9ARCH</name>
<sequence length="275" mass="30819">MVKSELLFGTAGVPHSAKARSSVEGIERIKELGLDAMELEFVRGVNMGKDTARAVKKVAVENKVALSVHAPYYINLNSEDKKKTEASKKRIWDSLVVGEEAGAEIVTFHPAYLGKSSREECIQAVEKALEELLEKLEKEDMQIKLAPETTGKNSVFGSLKETLELCKRLKGVQPMIDFAHLHARCNGCLKDKKDFLELLNRVPATYLKRLRMHVSGINYSDKGERNHLNMSEADFAYKEFLKALKAKKVAGVIICESPNLEGDALLMKEEWKRIT</sequence>
<dbReference type="SUPFAM" id="SSF51658">
    <property type="entry name" value="Xylose isomerase-like"/>
    <property type="match status" value="1"/>
</dbReference>
<dbReference type="GO" id="GO:0008081">
    <property type="term" value="F:phosphoric diester hydrolase activity"/>
    <property type="evidence" value="ECO:0007669"/>
    <property type="project" value="TreeGrafter"/>
</dbReference>
<proteinExistence type="predicted"/>
<dbReference type="Pfam" id="PF01261">
    <property type="entry name" value="AP_endonuc_2"/>
    <property type="match status" value="1"/>
</dbReference>
<dbReference type="Gene3D" id="3.20.20.150">
    <property type="entry name" value="Divalent-metal-dependent TIM barrel enzymes"/>
    <property type="match status" value="1"/>
</dbReference>
<dbReference type="SMART" id="SM00518">
    <property type="entry name" value="AP2Ec"/>
    <property type="match status" value="1"/>
</dbReference>
<evidence type="ECO:0000313" key="3">
    <source>
        <dbReference type="EMBL" id="MAG21889.1"/>
    </source>
</evidence>
<dbReference type="InterPro" id="IPR001719">
    <property type="entry name" value="AP_endonuc_2"/>
</dbReference>
<keyword evidence="1" id="KW-0175">Coiled coil</keyword>
<dbReference type="InterPro" id="IPR036237">
    <property type="entry name" value="Xyl_isomerase-like_sf"/>
</dbReference>
<protein>
    <recommendedName>
        <fullName evidence="2">Xylose isomerase-like TIM barrel domain-containing protein</fullName>
    </recommendedName>
</protein>
<dbReference type="FunFam" id="3.20.20.150:FF:000017">
    <property type="entry name" value="Endonuclease IV related protein"/>
    <property type="match status" value="1"/>
</dbReference>
<dbReference type="GO" id="GO:0006284">
    <property type="term" value="P:base-excision repair"/>
    <property type="evidence" value="ECO:0007669"/>
    <property type="project" value="TreeGrafter"/>
</dbReference>